<evidence type="ECO:0000313" key="9">
    <source>
        <dbReference type="EMBL" id="QPM91024.1"/>
    </source>
</evidence>
<evidence type="ECO:0000256" key="2">
    <source>
        <dbReference type="ARBA" id="ARBA00022448"/>
    </source>
</evidence>
<evidence type="ECO:0000256" key="7">
    <source>
        <dbReference type="RuleBase" id="RU369079"/>
    </source>
</evidence>
<keyword evidence="6 7" id="KW-0472">Membrane</keyword>
<evidence type="ECO:0000256" key="3">
    <source>
        <dbReference type="ARBA" id="ARBA00022475"/>
    </source>
</evidence>
<gene>
    <name evidence="9" type="ORF">PSAL_022670</name>
</gene>
<dbReference type="GO" id="GO:0005886">
    <property type="term" value="C:plasma membrane"/>
    <property type="evidence" value="ECO:0007669"/>
    <property type="project" value="UniProtKB-SubCell"/>
</dbReference>
<dbReference type="OrthoDB" id="6183232at2"/>
<dbReference type="AlphaFoldDB" id="A0A418SKN6"/>
<evidence type="ECO:0000259" key="8">
    <source>
        <dbReference type="Pfam" id="PF04290"/>
    </source>
</evidence>
<dbReference type="Pfam" id="PF04290">
    <property type="entry name" value="DctQ"/>
    <property type="match status" value="1"/>
</dbReference>
<organism evidence="9 10">
    <name type="scientific">Pseudooceanicola algae</name>
    <dbReference type="NCBI Taxonomy" id="1537215"/>
    <lineage>
        <taxon>Bacteria</taxon>
        <taxon>Pseudomonadati</taxon>
        <taxon>Pseudomonadota</taxon>
        <taxon>Alphaproteobacteria</taxon>
        <taxon>Rhodobacterales</taxon>
        <taxon>Paracoccaceae</taxon>
        <taxon>Pseudooceanicola</taxon>
    </lineage>
</organism>
<accession>A0A418SKN6</accession>
<dbReference type="GO" id="GO:0022857">
    <property type="term" value="F:transmembrane transporter activity"/>
    <property type="evidence" value="ECO:0007669"/>
    <property type="project" value="UniProtKB-UniRule"/>
</dbReference>
<feature type="transmembrane region" description="Helical" evidence="7">
    <location>
        <begin position="77"/>
        <end position="100"/>
    </location>
</feature>
<dbReference type="RefSeq" id="WP_119837629.1">
    <property type="nucleotide sequence ID" value="NZ_CP060436.1"/>
</dbReference>
<comment type="subcellular location">
    <subcellularLocation>
        <location evidence="7">Cell inner membrane</location>
        <topology evidence="7">Multi-pass membrane protein</topology>
    </subcellularLocation>
    <subcellularLocation>
        <location evidence="1">Cell membrane</location>
        <topology evidence="1">Multi-pass membrane protein</topology>
    </subcellularLocation>
</comment>
<dbReference type="InterPro" id="IPR055348">
    <property type="entry name" value="DctQ"/>
</dbReference>
<keyword evidence="10" id="KW-1185">Reference proteome</keyword>
<feature type="transmembrane region" description="Helical" evidence="7">
    <location>
        <begin position="153"/>
        <end position="175"/>
    </location>
</feature>
<comment type="function">
    <text evidence="7">Part of the tripartite ATP-independent periplasmic (TRAP) transport system.</text>
</comment>
<proteinExistence type="inferred from homology"/>
<comment type="subunit">
    <text evidence="7">The complex comprises the extracytoplasmic solute receptor protein and the two transmembrane proteins.</text>
</comment>
<comment type="caution">
    <text evidence="7">Lacks conserved residue(s) required for the propagation of feature annotation.</text>
</comment>
<feature type="domain" description="Tripartite ATP-independent periplasmic transporters DctQ component" evidence="8">
    <location>
        <begin position="65"/>
        <end position="177"/>
    </location>
</feature>
<evidence type="ECO:0000256" key="6">
    <source>
        <dbReference type="ARBA" id="ARBA00023136"/>
    </source>
</evidence>
<feature type="transmembrane region" description="Helical" evidence="7">
    <location>
        <begin position="112"/>
        <end position="133"/>
    </location>
</feature>
<keyword evidence="4 7" id="KW-0812">Transmembrane</keyword>
<name>A0A418SKN6_9RHOB</name>
<reference evidence="9 10" key="1">
    <citation type="submission" date="2020-08" db="EMBL/GenBank/DDBJ databases">
        <title>Genome sequence of Rhodobacteraceae bacterium Lw-13e.</title>
        <authorList>
            <person name="Poehlein A."/>
            <person name="Wolter L."/>
            <person name="Daniel R."/>
            <person name="Brinkhoff T."/>
        </authorList>
    </citation>
    <scope>NUCLEOTIDE SEQUENCE [LARGE SCALE GENOMIC DNA]</scope>
    <source>
        <strain evidence="9 10">Lw-13e</strain>
    </source>
</reference>
<keyword evidence="5 7" id="KW-1133">Transmembrane helix</keyword>
<keyword evidence="3" id="KW-1003">Cell membrane</keyword>
<evidence type="ECO:0000256" key="5">
    <source>
        <dbReference type="ARBA" id="ARBA00022989"/>
    </source>
</evidence>
<dbReference type="EMBL" id="CP060436">
    <property type="protein sequence ID" value="QPM91024.1"/>
    <property type="molecule type" value="Genomic_DNA"/>
</dbReference>
<keyword evidence="7" id="KW-0997">Cell inner membrane</keyword>
<evidence type="ECO:0000256" key="1">
    <source>
        <dbReference type="ARBA" id="ARBA00004651"/>
    </source>
</evidence>
<protein>
    <recommendedName>
        <fullName evidence="7">TRAP transporter small permease protein</fullName>
    </recommendedName>
</protein>
<comment type="similarity">
    <text evidence="7">Belongs to the TRAP transporter small permease family.</text>
</comment>
<dbReference type="Proteomes" id="UP000283786">
    <property type="component" value="Chromosome"/>
</dbReference>
<keyword evidence="2 7" id="KW-0813">Transport</keyword>
<evidence type="ECO:0000256" key="4">
    <source>
        <dbReference type="ARBA" id="ARBA00022692"/>
    </source>
</evidence>
<sequence>MRIHAFFLSLSRFMAVLGGLVLSLLILLTVASVTGRALNGLLHSDMAQGAFPGLSQGLLTMGIGPITGDFELVEAGIAFTIFAFLPLTQISGAHATVDIFTATLPRGINRFLVAFWEAVFALVMVVIAWRLYVGMLGKMQYNETTFLLQFPVWWAYAASFGAAVVAAVVTVYVALARWVELLSGCVLPPVDGGADH</sequence>
<evidence type="ECO:0000313" key="10">
    <source>
        <dbReference type="Proteomes" id="UP000283786"/>
    </source>
</evidence>
<dbReference type="KEGG" id="palw:PSAL_022670"/>